<feature type="chain" id="PRO_5042911068" description="TIL domain-containing protein" evidence="3">
    <location>
        <begin position="17"/>
        <end position="104"/>
    </location>
</feature>
<dbReference type="SUPFAM" id="SSF57567">
    <property type="entry name" value="Serine protease inhibitors"/>
    <property type="match status" value="1"/>
</dbReference>
<evidence type="ECO:0000313" key="6">
    <source>
        <dbReference type="Proteomes" id="UP001321473"/>
    </source>
</evidence>
<gene>
    <name evidence="5" type="ORF">V5799_004543</name>
</gene>
<dbReference type="PANTHER" id="PTHR23259">
    <property type="entry name" value="RIDDLE"/>
    <property type="match status" value="1"/>
</dbReference>
<sequence length="104" mass="11460">MKGFLLLLTAVIMVCAVEKVVRTEAQALFKFSDVPHLCGTNEEWKECASVNCADVTCWQRTIGPACTTDCNYSCLCSEGFYRDGEYKCVTLDQCPPGPLAASHR</sequence>
<feature type="domain" description="TIL" evidence="4">
    <location>
        <begin position="38"/>
        <end position="94"/>
    </location>
</feature>
<keyword evidence="1" id="KW-0646">Protease inhibitor</keyword>
<feature type="signal peptide" evidence="3">
    <location>
        <begin position="1"/>
        <end position="16"/>
    </location>
</feature>
<dbReference type="CDD" id="cd19941">
    <property type="entry name" value="TIL"/>
    <property type="match status" value="1"/>
</dbReference>
<evidence type="ECO:0000256" key="1">
    <source>
        <dbReference type="ARBA" id="ARBA00022690"/>
    </source>
</evidence>
<proteinExistence type="predicted"/>
<dbReference type="GO" id="GO:0030414">
    <property type="term" value="F:peptidase inhibitor activity"/>
    <property type="evidence" value="ECO:0007669"/>
    <property type="project" value="UniProtKB-KW"/>
</dbReference>
<evidence type="ECO:0000256" key="2">
    <source>
        <dbReference type="ARBA" id="ARBA00023157"/>
    </source>
</evidence>
<name>A0AAQ4D5T4_AMBAM</name>
<accession>A0AAQ4D5T4</accession>
<organism evidence="5 6">
    <name type="scientific">Amblyomma americanum</name>
    <name type="common">Lone star tick</name>
    <dbReference type="NCBI Taxonomy" id="6943"/>
    <lineage>
        <taxon>Eukaryota</taxon>
        <taxon>Metazoa</taxon>
        <taxon>Ecdysozoa</taxon>
        <taxon>Arthropoda</taxon>
        <taxon>Chelicerata</taxon>
        <taxon>Arachnida</taxon>
        <taxon>Acari</taxon>
        <taxon>Parasitiformes</taxon>
        <taxon>Ixodida</taxon>
        <taxon>Ixodoidea</taxon>
        <taxon>Ixodidae</taxon>
        <taxon>Amblyomminae</taxon>
        <taxon>Amblyomma</taxon>
    </lineage>
</organism>
<dbReference type="InterPro" id="IPR036084">
    <property type="entry name" value="Ser_inhib-like_sf"/>
</dbReference>
<dbReference type="Pfam" id="PF01826">
    <property type="entry name" value="TIL"/>
    <property type="match status" value="1"/>
</dbReference>
<dbReference type="PANTHER" id="PTHR23259:SF69">
    <property type="entry name" value="GEO11767P1-RELATED"/>
    <property type="match status" value="1"/>
</dbReference>
<dbReference type="Proteomes" id="UP001321473">
    <property type="component" value="Unassembled WGS sequence"/>
</dbReference>
<keyword evidence="3" id="KW-0732">Signal</keyword>
<protein>
    <recommendedName>
        <fullName evidence="4">TIL domain-containing protein</fullName>
    </recommendedName>
</protein>
<dbReference type="InterPro" id="IPR002919">
    <property type="entry name" value="TIL_dom"/>
</dbReference>
<comment type="caution">
    <text evidence="5">The sequence shown here is derived from an EMBL/GenBank/DDBJ whole genome shotgun (WGS) entry which is preliminary data.</text>
</comment>
<evidence type="ECO:0000313" key="5">
    <source>
        <dbReference type="EMBL" id="KAK8757824.1"/>
    </source>
</evidence>
<evidence type="ECO:0000259" key="4">
    <source>
        <dbReference type="Pfam" id="PF01826"/>
    </source>
</evidence>
<dbReference type="InterPro" id="IPR051368">
    <property type="entry name" value="SerProtInhib-TIL_Domain"/>
</dbReference>
<evidence type="ECO:0000256" key="3">
    <source>
        <dbReference type="SAM" id="SignalP"/>
    </source>
</evidence>
<reference evidence="5 6" key="1">
    <citation type="journal article" date="2023" name="Arcadia Sci">
        <title>De novo assembly of a long-read Amblyomma americanum tick genome.</title>
        <authorList>
            <person name="Chou S."/>
            <person name="Poskanzer K.E."/>
            <person name="Rollins M."/>
            <person name="Thuy-Boun P.S."/>
        </authorList>
    </citation>
    <scope>NUCLEOTIDE SEQUENCE [LARGE SCALE GENOMIC DNA]</scope>
    <source>
        <strain evidence="5">F_SG_1</strain>
        <tissue evidence="5">Salivary glands</tissue>
    </source>
</reference>
<keyword evidence="2" id="KW-1015">Disulfide bond</keyword>
<dbReference type="EMBL" id="JARKHS020034774">
    <property type="protein sequence ID" value="KAK8757824.1"/>
    <property type="molecule type" value="Genomic_DNA"/>
</dbReference>
<dbReference type="Gene3D" id="2.10.25.10">
    <property type="entry name" value="Laminin"/>
    <property type="match status" value="1"/>
</dbReference>
<keyword evidence="6" id="KW-1185">Reference proteome</keyword>
<dbReference type="AlphaFoldDB" id="A0AAQ4D5T4"/>